<keyword evidence="1" id="KW-0812">Transmembrane</keyword>
<name>A0A1T5BX01_9FLAO</name>
<proteinExistence type="predicted"/>
<dbReference type="Proteomes" id="UP000190339">
    <property type="component" value="Unassembled WGS sequence"/>
</dbReference>
<gene>
    <name evidence="2" type="ORF">SAMN05660866_01888</name>
</gene>
<reference evidence="3" key="1">
    <citation type="submission" date="2017-02" db="EMBL/GenBank/DDBJ databases">
        <authorList>
            <person name="Varghese N."/>
            <person name="Submissions S."/>
        </authorList>
    </citation>
    <scope>NUCLEOTIDE SEQUENCE [LARGE SCALE GENOMIC DNA]</scope>
    <source>
        <strain evidence="3">DSM 23546</strain>
    </source>
</reference>
<feature type="transmembrane region" description="Helical" evidence="1">
    <location>
        <begin position="22"/>
        <end position="42"/>
    </location>
</feature>
<keyword evidence="1" id="KW-1133">Transmembrane helix</keyword>
<dbReference type="AlphaFoldDB" id="A0A1T5BX01"/>
<sequence length="83" mass="9460">MNFENGQKKAQPFGLANSNLRIQIQFMHATFHVFLLLVYSALRHVNSGLVFLPRILLIIFERCGVVKKPDSSLNRGTFIRSSL</sequence>
<evidence type="ECO:0000313" key="3">
    <source>
        <dbReference type="Proteomes" id="UP000190339"/>
    </source>
</evidence>
<dbReference type="RefSeq" id="WP_317042704.1">
    <property type="nucleotide sequence ID" value="NZ_FUYL01000005.1"/>
</dbReference>
<evidence type="ECO:0000256" key="1">
    <source>
        <dbReference type="SAM" id="Phobius"/>
    </source>
</evidence>
<evidence type="ECO:0000313" key="2">
    <source>
        <dbReference type="EMBL" id="SKB51888.1"/>
    </source>
</evidence>
<keyword evidence="1" id="KW-0472">Membrane</keyword>
<dbReference type="EMBL" id="FUYL01000005">
    <property type="protein sequence ID" value="SKB51888.1"/>
    <property type="molecule type" value="Genomic_DNA"/>
</dbReference>
<keyword evidence="3" id="KW-1185">Reference proteome</keyword>
<protein>
    <submittedName>
        <fullName evidence="2">Uncharacterized protein</fullName>
    </submittedName>
</protein>
<organism evidence="2 3">
    <name type="scientific">Maribacter arcticus</name>
    <dbReference type="NCBI Taxonomy" id="561365"/>
    <lineage>
        <taxon>Bacteria</taxon>
        <taxon>Pseudomonadati</taxon>
        <taxon>Bacteroidota</taxon>
        <taxon>Flavobacteriia</taxon>
        <taxon>Flavobacteriales</taxon>
        <taxon>Flavobacteriaceae</taxon>
        <taxon>Maribacter</taxon>
    </lineage>
</organism>
<accession>A0A1T5BX01</accession>